<organism evidence="3 4">
    <name type="scientific">Stenotrophomonas rhizophila</name>
    <dbReference type="NCBI Taxonomy" id="216778"/>
    <lineage>
        <taxon>Bacteria</taxon>
        <taxon>Pseudomonadati</taxon>
        <taxon>Pseudomonadota</taxon>
        <taxon>Gammaproteobacteria</taxon>
        <taxon>Lysobacterales</taxon>
        <taxon>Lysobacteraceae</taxon>
        <taxon>Stenotrophomonas</taxon>
    </lineage>
</organism>
<evidence type="ECO:0000313" key="4">
    <source>
        <dbReference type="Proteomes" id="UP001226084"/>
    </source>
</evidence>
<dbReference type="RefSeq" id="WP_307107635.1">
    <property type="nucleotide sequence ID" value="NZ_JAUTAS010000001.1"/>
</dbReference>
<keyword evidence="2" id="KW-0732">Signal</keyword>
<accession>A0AAP5AK69</accession>
<evidence type="ECO:0000313" key="3">
    <source>
        <dbReference type="EMBL" id="MDQ1110204.1"/>
    </source>
</evidence>
<gene>
    <name evidence="3" type="ORF">QE424_003363</name>
</gene>
<feature type="signal peptide" evidence="2">
    <location>
        <begin position="1"/>
        <end position="27"/>
    </location>
</feature>
<dbReference type="Proteomes" id="UP001226084">
    <property type="component" value="Unassembled WGS sequence"/>
</dbReference>
<dbReference type="EMBL" id="JAUTAS010000001">
    <property type="protein sequence ID" value="MDQ1110204.1"/>
    <property type="molecule type" value="Genomic_DNA"/>
</dbReference>
<name>A0AAP5AK69_9GAMM</name>
<dbReference type="AlphaFoldDB" id="A0AAP5AK69"/>
<comment type="caution">
    <text evidence="3">The sequence shown here is derived from an EMBL/GenBank/DDBJ whole genome shotgun (WGS) entry which is preliminary data.</text>
</comment>
<feature type="region of interest" description="Disordered" evidence="1">
    <location>
        <begin position="77"/>
        <end position="152"/>
    </location>
</feature>
<feature type="compositionally biased region" description="Polar residues" evidence="1">
    <location>
        <begin position="108"/>
        <end position="128"/>
    </location>
</feature>
<reference evidence="3" key="1">
    <citation type="submission" date="2023-07" db="EMBL/GenBank/DDBJ databases">
        <title>Functional and genomic diversity of the sorghum phyllosphere microbiome.</title>
        <authorList>
            <person name="Shade A."/>
        </authorList>
    </citation>
    <scope>NUCLEOTIDE SEQUENCE</scope>
    <source>
        <strain evidence="3">SORGH_AS_0457</strain>
    </source>
</reference>
<feature type="chain" id="PRO_5042885292" evidence="2">
    <location>
        <begin position="28"/>
        <end position="152"/>
    </location>
</feature>
<proteinExistence type="predicted"/>
<feature type="compositionally biased region" description="Basic and acidic residues" evidence="1">
    <location>
        <begin position="143"/>
        <end position="152"/>
    </location>
</feature>
<protein>
    <submittedName>
        <fullName evidence="3">Uncharacterized protein</fullName>
    </submittedName>
</protein>
<sequence length="152" mass="16606">MKNGIPTLVAAALTVFIAGTPASSAHADTRSPTIVVVNQSWEAHEAEGLRVLDWVAAHSPDRMPIGRNGRVTVEQVKKFTRTRRSSSETSAPPGGLPDKGSQGEEYNVENTLPDGTTQTWSYRWTEPSTGHGGRWEMVGYSYRKGDDPLNVR</sequence>
<evidence type="ECO:0000256" key="2">
    <source>
        <dbReference type="SAM" id="SignalP"/>
    </source>
</evidence>
<evidence type="ECO:0000256" key="1">
    <source>
        <dbReference type="SAM" id="MobiDB-lite"/>
    </source>
</evidence>